<dbReference type="EMBL" id="JAJKFW010000024">
    <property type="protein sequence ID" value="MCC9643386.1"/>
    <property type="molecule type" value="Genomic_DNA"/>
</dbReference>
<keyword evidence="3" id="KW-1133">Transmembrane helix</keyword>
<dbReference type="PANTHER" id="PTHR32432:SF3">
    <property type="entry name" value="ETHANOLAMINE UTILIZATION PROTEIN EUTJ"/>
    <property type="match status" value="1"/>
</dbReference>
<reference evidence="4" key="1">
    <citation type="submission" date="2021-11" db="EMBL/GenBank/DDBJ databases">
        <title>Genome sequence.</title>
        <authorList>
            <person name="Sun Q."/>
        </authorList>
    </citation>
    <scope>NUCLEOTIDE SEQUENCE</scope>
    <source>
        <strain evidence="4">JC740</strain>
    </source>
</reference>
<feature type="compositionally biased region" description="Low complexity" evidence="2">
    <location>
        <begin position="508"/>
        <end position="519"/>
    </location>
</feature>
<evidence type="ECO:0000256" key="1">
    <source>
        <dbReference type="SAM" id="Coils"/>
    </source>
</evidence>
<keyword evidence="1" id="KW-0175">Coiled coil</keyword>
<evidence type="ECO:0000313" key="4">
    <source>
        <dbReference type="EMBL" id="MCC9643386.1"/>
    </source>
</evidence>
<keyword evidence="5" id="KW-1185">Reference proteome</keyword>
<keyword evidence="3" id="KW-0472">Membrane</keyword>
<comment type="caution">
    <text evidence="4">The sequence shown here is derived from an EMBL/GenBank/DDBJ whole genome shotgun (WGS) entry which is preliminary data.</text>
</comment>
<protein>
    <recommendedName>
        <fullName evidence="6">Competence protein A</fullName>
    </recommendedName>
</protein>
<name>A0ABS8NIM6_9BACT</name>
<sequence>MTKKVAVDWDEQQIRIVVGEVSGKQTRIVDAALLPIQTAGVAATLKSWIAERKLEKSECLVAVGRDSAELRQMEFPPVPDEELPDMVRFQAVRSFASAGDSATVDYLPTSRDEKGVRAIVSATGANRLDPIRKVVETAGMTVGRIGLRPIAAAALYQIMLHDSVANSTRSTLALIDLVGDEAEIVLFRGRDVAFVRSVRLPSQSPARVNALAGELRRSMIACGASGSPCDIAIWGTEHRHKEELDQVAERLDQGQDKPSEKRLINPLQIVDCDSSVEPSVGDTVGRLAPLVGLLVADASHGDRLIDFENPREYIPPTTNRGKLAAMIGVPAALVIGIGWLFWSQLASRDADIEALEKANASLREQVKVADVSVTRTERIDQFLDADVNWLEEIERLAGALPPSEELILQQISANADIRQGGGRMVVAGLVTSPDVIDEMETSLRDETHRVVGDGASQIETEDAYRWQIRETISVESSSVRADRYERIAKASEEANATDTSEGTDEAAEGTSAEPASSAAESEKQSAVPGQEEQANKQSSGGSTDVQLEVSA</sequence>
<dbReference type="Proteomes" id="UP001430306">
    <property type="component" value="Unassembled WGS sequence"/>
</dbReference>
<organism evidence="4 5">
    <name type="scientific">Rhodopirellula halodulae</name>
    <dbReference type="NCBI Taxonomy" id="2894198"/>
    <lineage>
        <taxon>Bacteria</taxon>
        <taxon>Pseudomonadati</taxon>
        <taxon>Planctomycetota</taxon>
        <taxon>Planctomycetia</taxon>
        <taxon>Pirellulales</taxon>
        <taxon>Pirellulaceae</taxon>
        <taxon>Rhodopirellula</taxon>
    </lineage>
</organism>
<dbReference type="RefSeq" id="WP_230274339.1">
    <property type="nucleotide sequence ID" value="NZ_JAJKFW010000024.1"/>
</dbReference>
<feature type="compositionally biased region" description="Polar residues" evidence="2">
    <location>
        <begin position="535"/>
        <end position="545"/>
    </location>
</feature>
<evidence type="ECO:0008006" key="6">
    <source>
        <dbReference type="Google" id="ProtNLM"/>
    </source>
</evidence>
<keyword evidence="3" id="KW-0812">Transmembrane</keyword>
<dbReference type="PANTHER" id="PTHR32432">
    <property type="entry name" value="CELL DIVISION PROTEIN FTSA-RELATED"/>
    <property type="match status" value="1"/>
</dbReference>
<evidence type="ECO:0000256" key="2">
    <source>
        <dbReference type="SAM" id="MobiDB-lite"/>
    </source>
</evidence>
<dbReference type="InterPro" id="IPR050696">
    <property type="entry name" value="FtsA/MreB"/>
</dbReference>
<feature type="region of interest" description="Disordered" evidence="2">
    <location>
        <begin position="490"/>
        <end position="551"/>
    </location>
</feature>
<accession>A0ABS8NIM6</accession>
<evidence type="ECO:0000313" key="5">
    <source>
        <dbReference type="Proteomes" id="UP001430306"/>
    </source>
</evidence>
<gene>
    <name evidence="4" type="ORF">LOC71_13965</name>
</gene>
<feature type="transmembrane region" description="Helical" evidence="3">
    <location>
        <begin position="323"/>
        <end position="342"/>
    </location>
</feature>
<evidence type="ECO:0000256" key="3">
    <source>
        <dbReference type="SAM" id="Phobius"/>
    </source>
</evidence>
<proteinExistence type="predicted"/>
<feature type="coiled-coil region" evidence="1">
    <location>
        <begin position="345"/>
        <end position="372"/>
    </location>
</feature>